<dbReference type="InterPro" id="IPR005546">
    <property type="entry name" value="Autotransporte_beta"/>
</dbReference>
<evidence type="ECO:0000259" key="3">
    <source>
        <dbReference type="PROSITE" id="PS51208"/>
    </source>
</evidence>
<dbReference type="EMBL" id="JBHLWB010000010">
    <property type="protein sequence ID" value="MFC0309944.1"/>
    <property type="molecule type" value="Genomic_DNA"/>
</dbReference>
<dbReference type="Pfam" id="PF03797">
    <property type="entry name" value="Autotransporter"/>
    <property type="match status" value="1"/>
</dbReference>
<dbReference type="PANTHER" id="PTHR35037">
    <property type="entry name" value="C-TERMINAL REGION OF AIDA-LIKE PROTEIN"/>
    <property type="match status" value="1"/>
</dbReference>
<name>A0ABV6H2V3_9PAST</name>
<protein>
    <submittedName>
        <fullName evidence="4">Autotransporter outer membrane beta-barrel domain-containing protein</fullName>
    </submittedName>
</protein>
<keyword evidence="5" id="KW-1185">Reference proteome</keyword>
<dbReference type="InterPro" id="IPR036709">
    <property type="entry name" value="Autotransporte_beta_dom_sf"/>
</dbReference>
<dbReference type="SUPFAM" id="SSF103515">
    <property type="entry name" value="Autotransporter"/>
    <property type="match status" value="1"/>
</dbReference>
<reference evidence="4 5" key="1">
    <citation type="submission" date="2024-09" db="EMBL/GenBank/DDBJ databases">
        <authorList>
            <person name="Sun Q."/>
            <person name="Mori K."/>
        </authorList>
    </citation>
    <scope>NUCLEOTIDE SEQUENCE [LARGE SCALE GENOMIC DNA]</scope>
    <source>
        <strain evidence="4 5">CCM 7539</strain>
    </source>
</reference>
<evidence type="ECO:0000313" key="5">
    <source>
        <dbReference type="Proteomes" id="UP001589767"/>
    </source>
</evidence>
<dbReference type="RefSeq" id="WP_382371862.1">
    <property type="nucleotide sequence ID" value="NZ_JBHLWB010000010.1"/>
</dbReference>
<dbReference type="InterPro" id="IPR006315">
    <property type="entry name" value="OM_autotransptr_brl_dom"/>
</dbReference>
<dbReference type="SMART" id="SM00869">
    <property type="entry name" value="Autotransporter"/>
    <property type="match status" value="1"/>
</dbReference>
<organism evidence="4 5">
    <name type="scientific">Gallibacterium trehalosifermentans</name>
    <dbReference type="NCBI Taxonomy" id="516935"/>
    <lineage>
        <taxon>Bacteria</taxon>
        <taxon>Pseudomonadati</taxon>
        <taxon>Pseudomonadota</taxon>
        <taxon>Gammaproteobacteria</taxon>
        <taxon>Pasteurellales</taxon>
        <taxon>Pasteurellaceae</taxon>
        <taxon>Gallibacterium</taxon>
    </lineage>
</organism>
<sequence length="455" mass="51295">MNKIQKIITLPKLLFVCFLFVGNLASQLFSIATVSTALFLASSQVYAQNVDGDDEEDDDTITTTTTPAPVPPPPVVANNPNSVIVGKNTQPQWATVFATDPDNPSTTNDTQQYVYDTPVTAYVLMPKVAMELGFSTLDTLHERRGENQILSWERCDTCRDEEQVDGQTWVKAWGKTLSLDGKKRLDFATKMYGIKVGHDFSIKKDDKGGHSLTGLYLAYGRANSKFYDQYYAEQNGAGQYILQSSKYTGKGRSELYALGLTHTRYHVNGGYLDLVGQLHWLRGYSVDNQGEKTNKQRGKGFALSAEVGKPFELKELNERQSAWFIEPQAQLIYQYIDFDHFADANRIIAPDSVSAVRGRLGVRLAHNRLTKDDKTRTLYAIANIWHNFNTNHSVRIGTEKLSEKYANTWGEVGVGLQRALGKQTYLYGDVRYEFSFKNHAYEAYRGTIGVKYTWQ</sequence>
<feature type="region of interest" description="Disordered" evidence="1">
    <location>
        <begin position="50"/>
        <end position="75"/>
    </location>
</feature>
<dbReference type="NCBIfam" id="TIGR01414">
    <property type="entry name" value="autotrans_barl"/>
    <property type="match status" value="1"/>
</dbReference>
<evidence type="ECO:0000256" key="2">
    <source>
        <dbReference type="SAM" id="SignalP"/>
    </source>
</evidence>
<evidence type="ECO:0000313" key="4">
    <source>
        <dbReference type="EMBL" id="MFC0309944.1"/>
    </source>
</evidence>
<feature type="compositionally biased region" description="Acidic residues" evidence="1">
    <location>
        <begin position="51"/>
        <end position="60"/>
    </location>
</feature>
<comment type="caution">
    <text evidence="4">The sequence shown here is derived from an EMBL/GenBank/DDBJ whole genome shotgun (WGS) entry which is preliminary data.</text>
</comment>
<keyword evidence="2" id="KW-0732">Signal</keyword>
<feature type="signal peptide" evidence="2">
    <location>
        <begin position="1"/>
        <end position="47"/>
    </location>
</feature>
<gene>
    <name evidence="4" type="ORF">ACFFHK_09565</name>
</gene>
<feature type="domain" description="Autotransporter" evidence="3">
    <location>
        <begin position="161"/>
        <end position="454"/>
    </location>
</feature>
<dbReference type="PROSITE" id="PS51208">
    <property type="entry name" value="AUTOTRANSPORTER"/>
    <property type="match status" value="1"/>
</dbReference>
<evidence type="ECO:0000256" key="1">
    <source>
        <dbReference type="SAM" id="MobiDB-lite"/>
    </source>
</evidence>
<feature type="chain" id="PRO_5046279436" evidence="2">
    <location>
        <begin position="48"/>
        <end position="455"/>
    </location>
</feature>
<accession>A0ABV6H2V3</accession>
<dbReference type="Proteomes" id="UP001589767">
    <property type="component" value="Unassembled WGS sequence"/>
</dbReference>
<dbReference type="PANTHER" id="PTHR35037:SF3">
    <property type="entry name" value="C-TERMINAL REGION OF AIDA-LIKE PROTEIN"/>
    <property type="match status" value="1"/>
</dbReference>
<proteinExistence type="predicted"/>
<dbReference type="InterPro" id="IPR051551">
    <property type="entry name" value="Autotransporter_adhesion"/>
</dbReference>
<dbReference type="Gene3D" id="2.40.128.130">
    <property type="entry name" value="Autotransporter beta-domain"/>
    <property type="match status" value="1"/>
</dbReference>